<evidence type="ECO:0000313" key="9">
    <source>
        <dbReference type="Proteomes" id="UP000483286"/>
    </source>
</evidence>
<reference evidence="8 9" key="1">
    <citation type="submission" date="2019-12" db="EMBL/GenBank/DDBJ databases">
        <title>Deinococcus sp. HMF7620 Genome sequencing and assembly.</title>
        <authorList>
            <person name="Kang H."/>
            <person name="Kim H."/>
            <person name="Joh K."/>
        </authorList>
    </citation>
    <scope>NUCLEOTIDE SEQUENCE [LARGE SCALE GENOMIC DNA]</scope>
    <source>
        <strain evidence="8 9">HMF7620</strain>
    </source>
</reference>
<feature type="signal peptide" evidence="7">
    <location>
        <begin position="1"/>
        <end position="26"/>
    </location>
</feature>
<organism evidence="8 9">
    <name type="scientific">Deinococcus arboris</name>
    <dbReference type="NCBI Taxonomy" id="2682977"/>
    <lineage>
        <taxon>Bacteria</taxon>
        <taxon>Thermotogati</taxon>
        <taxon>Deinococcota</taxon>
        <taxon>Deinococci</taxon>
        <taxon>Deinococcales</taxon>
        <taxon>Deinococcaceae</taxon>
        <taxon>Deinococcus</taxon>
    </lineage>
</organism>
<keyword evidence="6" id="KW-0175">Coiled coil</keyword>
<evidence type="ECO:0000256" key="6">
    <source>
        <dbReference type="SAM" id="Coils"/>
    </source>
</evidence>
<gene>
    <name evidence="8" type="ORF">GO986_06265</name>
</gene>
<dbReference type="GO" id="GO:0015288">
    <property type="term" value="F:porin activity"/>
    <property type="evidence" value="ECO:0007669"/>
    <property type="project" value="TreeGrafter"/>
</dbReference>
<proteinExistence type="predicted"/>
<evidence type="ECO:0000256" key="3">
    <source>
        <dbReference type="ARBA" id="ARBA00022692"/>
    </source>
</evidence>
<keyword evidence="2" id="KW-1134">Transmembrane beta strand</keyword>
<dbReference type="GO" id="GO:0009279">
    <property type="term" value="C:cell outer membrane"/>
    <property type="evidence" value="ECO:0007669"/>
    <property type="project" value="UniProtKB-SubCell"/>
</dbReference>
<evidence type="ECO:0000256" key="5">
    <source>
        <dbReference type="ARBA" id="ARBA00023237"/>
    </source>
</evidence>
<comment type="subcellular location">
    <subcellularLocation>
        <location evidence="1">Cell outer membrane</location>
    </subcellularLocation>
</comment>
<dbReference type="SUPFAM" id="SSF56954">
    <property type="entry name" value="Outer membrane efflux proteins (OEP)"/>
    <property type="match status" value="1"/>
</dbReference>
<dbReference type="RefSeq" id="WP_157458431.1">
    <property type="nucleotide sequence ID" value="NZ_WQLB01000006.1"/>
</dbReference>
<accession>A0A7C9I9P6</accession>
<keyword evidence="4" id="KW-0472">Membrane</keyword>
<name>A0A7C9I9P6_9DEIO</name>
<comment type="caution">
    <text evidence="8">The sequence shown here is derived from an EMBL/GenBank/DDBJ whole genome shotgun (WGS) entry which is preliminary data.</text>
</comment>
<dbReference type="PANTHER" id="PTHR30026:SF20">
    <property type="entry name" value="OUTER MEMBRANE PROTEIN TOLC"/>
    <property type="match status" value="1"/>
</dbReference>
<dbReference type="GO" id="GO:0015562">
    <property type="term" value="F:efflux transmembrane transporter activity"/>
    <property type="evidence" value="ECO:0007669"/>
    <property type="project" value="InterPro"/>
</dbReference>
<evidence type="ECO:0000256" key="4">
    <source>
        <dbReference type="ARBA" id="ARBA00023136"/>
    </source>
</evidence>
<keyword evidence="3" id="KW-0812">Transmembrane</keyword>
<evidence type="ECO:0000256" key="1">
    <source>
        <dbReference type="ARBA" id="ARBA00004442"/>
    </source>
</evidence>
<dbReference type="InterPro" id="IPR051906">
    <property type="entry name" value="TolC-like"/>
</dbReference>
<evidence type="ECO:0000256" key="7">
    <source>
        <dbReference type="SAM" id="SignalP"/>
    </source>
</evidence>
<keyword evidence="9" id="KW-1185">Reference proteome</keyword>
<sequence>MTRLSPRALPLLAPILLSLTLGTASAQTALTLPGAVSRALTSGTDVTTARANLQKAQAGLRAVRADPTSLLPTLTQAEQDVAAQAAALDAAKLGAAQAAVSGYLAAAEGEARASLAAAQVALSDRNLKIAQARLAARVATALDVSRAQNSLNSDRQDLASARAALPVLEAQLTRTLNLPAGTDLKLGAVPAAPKLSTTLATLQTGLDKRLPSLVQAANGASFAALQVRLADNDYTPARTLEDARVTAQNAQRGLDDGLRAAQTGVRDAYRSAQDAQERVTLAREALQNAQSSLTQAQARLKAGTAAAVEVQQAQLQVQQAAFSLTQAQGGVWRALSALGSAAGVDVTGLVN</sequence>
<dbReference type="EMBL" id="WQLB01000006">
    <property type="protein sequence ID" value="MVN86366.1"/>
    <property type="molecule type" value="Genomic_DNA"/>
</dbReference>
<dbReference type="PANTHER" id="PTHR30026">
    <property type="entry name" value="OUTER MEMBRANE PROTEIN TOLC"/>
    <property type="match status" value="1"/>
</dbReference>
<keyword evidence="7" id="KW-0732">Signal</keyword>
<dbReference type="GO" id="GO:1990281">
    <property type="term" value="C:efflux pump complex"/>
    <property type="evidence" value="ECO:0007669"/>
    <property type="project" value="TreeGrafter"/>
</dbReference>
<dbReference type="Proteomes" id="UP000483286">
    <property type="component" value="Unassembled WGS sequence"/>
</dbReference>
<feature type="chain" id="PRO_5028951882" evidence="7">
    <location>
        <begin position="27"/>
        <end position="351"/>
    </location>
</feature>
<keyword evidence="5" id="KW-0998">Cell outer membrane</keyword>
<dbReference type="AlphaFoldDB" id="A0A7C9I9P6"/>
<evidence type="ECO:0000313" key="8">
    <source>
        <dbReference type="EMBL" id="MVN86366.1"/>
    </source>
</evidence>
<feature type="coiled-coil region" evidence="6">
    <location>
        <begin position="272"/>
        <end position="299"/>
    </location>
</feature>
<dbReference type="Gene3D" id="1.20.1600.10">
    <property type="entry name" value="Outer membrane efflux proteins (OEP)"/>
    <property type="match status" value="1"/>
</dbReference>
<protein>
    <submittedName>
        <fullName evidence="8">TolC family protein</fullName>
    </submittedName>
</protein>
<evidence type="ECO:0000256" key="2">
    <source>
        <dbReference type="ARBA" id="ARBA00022452"/>
    </source>
</evidence>